<feature type="compositionally biased region" description="Low complexity" evidence="15">
    <location>
        <begin position="199"/>
        <end position="211"/>
    </location>
</feature>
<keyword evidence="8 14" id="KW-1133">Transmembrane helix</keyword>
<dbReference type="GO" id="GO:0005743">
    <property type="term" value="C:mitochondrial inner membrane"/>
    <property type="evidence" value="ECO:0007669"/>
    <property type="project" value="UniProtKB-SubCell"/>
</dbReference>
<comment type="subcellular location">
    <subcellularLocation>
        <location evidence="1 14">Mitochondrion inner membrane</location>
        <topology evidence="1 14">Multi-pass membrane protein</topology>
    </subcellularLocation>
</comment>
<dbReference type="CDD" id="cd12823">
    <property type="entry name" value="Mrs2_Mfm1p-like"/>
    <property type="match status" value="1"/>
</dbReference>
<keyword evidence="4 14" id="KW-0812">Transmembrane</keyword>
<dbReference type="InterPro" id="IPR039204">
    <property type="entry name" value="MRS2-like"/>
</dbReference>
<evidence type="ECO:0000256" key="12">
    <source>
        <dbReference type="ARBA" id="ARBA00046105"/>
    </source>
</evidence>
<dbReference type="OrthoDB" id="10251508at2759"/>
<keyword evidence="11 14" id="KW-0472">Membrane</keyword>
<sequence>MLHIKALIKTDEVLIFDTSNPEYASRLSLFMYDLESKLRTKVVHGSPSPSIYANTNQPYEFRALECILVNVMAILETELQHHLKDCHTVLNQLDQEIDRGKLRDLLVYSKRLTTFNQKALLIRNSLDELLDNDEDLEDLMELTEQREVNERHRSRGEEEGNQAKQGQQVKADESSSTSTSLHTAESVFPTSPPVPPRPASSSVVSSVGSSVGDTGDIEMLLEAYYQQCDEIVQQAETLINDIKSTEEIVNIILDANRNSLMVYELKITIYTLGFTMATLMPAFYGMNLKNYMEESPLAFGGVIMLSCVAGMTMVVYAFRKLRLVQKMSTVEGRSRIEKRRIWLRLRREKGYSSKMRAKKEKQDVIWKWLVGK</sequence>
<gene>
    <name evidence="16" type="ORF">BRENAR_LOCUS3902</name>
</gene>
<dbReference type="GO" id="GO:0015095">
    <property type="term" value="F:magnesium ion transmembrane transporter activity"/>
    <property type="evidence" value="ECO:0007669"/>
    <property type="project" value="TreeGrafter"/>
</dbReference>
<dbReference type="Proteomes" id="UP000290900">
    <property type="component" value="Unassembled WGS sequence"/>
</dbReference>
<evidence type="ECO:0000256" key="14">
    <source>
        <dbReference type="RuleBase" id="RU366042"/>
    </source>
</evidence>
<dbReference type="Gene3D" id="1.20.58.340">
    <property type="entry name" value="Magnesium transport protein CorA, transmembrane region"/>
    <property type="match status" value="1"/>
</dbReference>
<keyword evidence="17" id="KW-1185">Reference proteome</keyword>
<evidence type="ECO:0000313" key="16">
    <source>
        <dbReference type="EMBL" id="VEU23171.1"/>
    </source>
</evidence>
<keyword evidence="6 14" id="KW-0460">Magnesium</keyword>
<keyword evidence="7" id="KW-0809">Transit peptide</keyword>
<dbReference type="FunCoup" id="A0A448YQK0">
    <property type="interactions" value="365"/>
</dbReference>
<feature type="transmembrane region" description="Helical" evidence="14">
    <location>
        <begin position="267"/>
        <end position="285"/>
    </location>
</feature>
<keyword evidence="10" id="KW-0496">Mitochondrion</keyword>
<comment type="similarity">
    <text evidence="2 14">Belongs to the CorA metal ion transporter (MIT) (TC 1.A.35) family.</text>
</comment>
<evidence type="ECO:0000256" key="5">
    <source>
        <dbReference type="ARBA" id="ARBA00022792"/>
    </source>
</evidence>
<protein>
    <recommendedName>
        <fullName evidence="14">Magnesium transporter</fullName>
    </recommendedName>
</protein>
<evidence type="ECO:0000256" key="8">
    <source>
        <dbReference type="ARBA" id="ARBA00022989"/>
    </source>
</evidence>
<feature type="transmembrane region" description="Helical" evidence="14">
    <location>
        <begin position="297"/>
        <end position="318"/>
    </location>
</feature>
<evidence type="ECO:0000256" key="2">
    <source>
        <dbReference type="ARBA" id="ARBA00009765"/>
    </source>
</evidence>
<accession>A0A448YQK0</accession>
<dbReference type="EMBL" id="CAACVR010000034">
    <property type="protein sequence ID" value="VEU23171.1"/>
    <property type="molecule type" value="Genomic_DNA"/>
</dbReference>
<dbReference type="Pfam" id="PF22099">
    <property type="entry name" value="MRS2-like"/>
    <property type="match status" value="2"/>
</dbReference>
<evidence type="ECO:0000256" key="3">
    <source>
        <dbReference type="ARBA" id="ARBA00022448"/>
    </source>
</evidence>
<feature type="compositionally biased region" description="Basic and acidic residues" evidence="15">
    <location>
        <begin position="144"/>
        <end position="158"/>
    </location>
</feature>
<evidence type="ECO:0000256" key="15">
    <source>
        <dbReference type="SAM" id="MobiDB-lite"/>
    </source>
</evidence>
<dbReference type="AlphaFoldDB" id="A0A448YQK0"/>
<evidence type="ECO:0000256" key="11">
    <source>
        <dbReference type="ARBA" id="ARBA00023136"/>
    </source>
</evidence>
<comment type="subunit">
    <text evidence="13">Homopentamer. Forms homooligomers. Interacts with MFM1.</text>
</comment>
<name>A0A448YQK0_BRENA</name>
<keyword evidence="3 14" id="KW-0813">Transport</keyword>
<dbReference type="PANTHER" id="PTHR13890:SF27">
    <property type="entry name" value="MAGNESIUM TRANSPORTER MRS2, MITOCHONDRIAL"/>
    <property type="match status" value="1"/>
</dbReference>
<organism evidence="16 17">
    <name type="scientific">Brettanomyces naardenensis</name>
    <name type="common">Yeast</name>
    <dbReference type="NCBI Taxonomy" id="13370"/>
    <lineage>
        <taxon>Eukaryota</taxon>
        <taxon>Fungi</taxon>
        <taxon>Dikarya</taxon>
        <taxon>Ascomycota</taxon>
        <taxon>Saccharomycotina</taxon>
        <taxon>Pichiomycetes</taxon>
        <taxon>Pichiales</taxon>
        <taxon>Pichiaceae</taxon>
        <taxon>Brettanomyces</taxon>
    </lineage>
</organism>
<evidence type="ECO:0000256" key="7">
    <source>
        <dbReference type="ARBA" id="ARBA00022946"/>
    </source>
</evidence>
<evidence type="ECO:0000256" key="10">
    <source>
        <dbReference type="ARBA" id="ARBA00023128"/>
    </source>
</evidence>
<dbReference type="InParanoid" id="A0A448YQK0"/>
<evidence type="ECO:0000256" key="1">
    <source>
        <dbReference type="ARBA" id="ARBA00004448"/>
    </source>
</evidence>
<keyword evidence="5 14" id="KW-0999">Mitochondrion inner membrane</keyword>
<feature type="compositionally biased region" description="Polar residues" evidence="15">
    <location>
        <begin position="162"/>
        <end position="183"/>
    </location>
</feature>
<reference evidence="16 17" key="1">
    <citation type="submission" date="2018-12" db="EMBL/GenBank/DDBJ databases">
        <authorList>
            <person name="Tiukova I."/>
            <person name="Dainat J."/>
        </authorList>
    </citation>
    <scope>NUCLEOTIDE SEQUENCE [LARGE SCALE GENOMIC DNA]</scope>
</reference>
<proteinExistence type="inferred from homology"/>
<evidence type="ECO:0000256" key="9">
    <source>
        <dbReference type="ARBA" id="ARBA00023065"/>
    </source>
</evidence>
<comment type="function">
    <text evidence="12">High-conductance magnesium-selective channel that mediates the influx of magnesium into the mitochondrial matrix. Essential for the splicing of mRNA group II introns in mitochondria by affecting mitochondrial magnesium concentrations, which are critical for group II intron splicing. It also suppresses a variety of mitochondrial intron mutations and its absence may disturb the assembly of mitochondrial membrane complexes.</text>
</comment>
<evidence type="ECO:0000256" key="4">
    <source>
        <dbReference type="ARBA" id="ARBA00022692"/>
    </source>
</evidence>
<evidence type="ECO:0000256" key="13">
    <source>
        <dbReference type="ARBA" id="ARBA00046701"/>
    </source>
</evidence>
<feature type="region of interest" description="Disordered" evidence="15">
    <location>
        <begin position="144"/>
        <end position="211"/>
    </location>
</feature>
<evidence type="ECO:0000313" key="17">
    <source>
        <dbReference type="Proteomes" id="UP000290900"/>
    </source>
</evidence>
<dbReference type="GO" id="GO:0045016">
    <property type="term" value="P:mitochondrial magnesium ion transmembrane transport"/>
    <property type="evidence" value="ECO:0007669"/>
    <property type="project" value="TreeGrafter"/>
</dbReference>
<evidence type="ECO:0000256" key="6">
    <source>
        <dbReference type="ARBA" id="ARBA00022842"/>
    </source>
</evidence>
<keyword evidence="9 14" id="KW-0406">Ion transport</keyword>
<dbReference type="PANTHER" id="PTHR13890">
    <property type="entry name" value="RNA SPLICING PROTEIN MRS2, MITOCHONDRIAL"/>
    <property type="match status" value="1"/>
</dbReference>